<keyword evidence="3" id="KW-1185">Reference proteome</keyword>
<feature type="transmembrane region" description="Helical" evidence="1">
    <location>
        <begin position="60"/>
        <end position="81"/>
    </location>
</feature>
<evidence type="ECO:0000313" key="3">
    <source>
        <dbReference type="Proteomes" id="UP000179467"/>
    </source>
</evidence>
<keyword evidence="1" id="KW-0812">Transmembrane</keyword>
<protein>
    <recommendedName>
        <fullName evidence="4">VanZ like family protein</fullName>
    </recommendedName>
</protein>
<organism evidence="2 3">
    <name type="scientific">Edaphosphingomonas haloaromaticamans</name>
    <dbReference type="NCBI Taxonomy" id="653954"/>
    <lineage>
        <taxon>Bacteria</taxon>
        <taxon>Pseudomonadati</taxon>
        <taxon>Pseudomonadota</taxon>
        <taxon>Alphaproteobacteria</taxon>
        <taxon>Sphingomonadales</taxon>
        <taxon>Rhizorhabdaceae</taxon>
        <taxon>Edaphosphingomonas</taxon>
    </lineage>
</organism>
<dbReference type="EMBL" id="MIPT01000001">
    <property type="protein sequence ID" value="OHT21050.1"/>
    <property type="molecule type" value="Genomic_DNA"/>
</dbReference>
<dbReference type="Proteomes" id="UP000179467">
    <property type="component" value="Unassembled WGS sequence"/>
</dbReference>
<dbReference type="RefSeq" id="WP_070934349.1">
    <property type="nucleotide sequence ID" value="NZ_MIPT01000001.1"/>
</dbReference>
<evidence type="ECO:0000313" key="2">
    <source>
        <dbReference type="EMBL" id="OHT21050.1"/>
    </source>
</evidence>
<accession>A0A1S1HKJ9</accession>
<proteinExistence type="predicted"/>
<dbReference type="AlphaFoldDB" id="A0A1S1HKJ9"/>
<sequence length="121" mass="12983">MALIERLARPLFWAALIFAYGAAIMPQAEAPHIAASDKIEHMIAFFTLALLAGLGWPRRALWRTGLGLAGVGAAIEITQAIPMLHRDANAMDFLADCAAILFGLGMIAAIRLLPAYRAPTD</sequence>
<evidence type="ECO:0008006" key="4">
    <source>
        <dbReference type="Google" id="ProtNLM"/>
    </source>
</evidence>
<keyword evidence="1" id="KW-1133">Transmembrane helix</keyword>
<name>A0A1S1HKJ9_9SPHN</name>
<feature type="transmembrane region" description="Helical" evidence="1">
    <location>
        <begin position="93"/>
        <end position="113"/>
    </location>
</feature>
<gene>
    <name evidence="2" type="ORF">BHE75_03055</name>
</gene>
<comment type="caution">
    <text evidence="2">The sequence shown here is derived from an EMBL/GenBank/DDBJ whole genome shotgun (WGS) entry which is preliminary data.</text>
</comment>
<evidence type="ECO:0000256" key="1">
    <source>
        <dbReference type="SAM" id="Phobius"/>
    </source>
</evidence>
<keyword evidence="1" id="KW-0472">Membrane</keyword>
<dbReference type="OrthoDB" id="7429094at2"/>
<reference evidence="2 3" key="1">
    <citation type="submission" date="2016-09" db="EMBL/GenBank/DDBJ databases">
        <title>Metabolic pathway, cell adaptation mechanisms and a novel monoxygenase revealed through proteogenomic-transcription analysis of a Sphingomonas haloaromaticamans strain degrading the fungicide ortho-phenylphenol.</title>
        <authorList>
            <person name="Perruchon C."/>
            <person name="Papadopoulou E.S."/>
            <person name="Rousidou C."/>
            <person name="Vasileiadis S."/>
            <person name="Tanou G."/>
            <person name="Amoutzias G."/>
            <person name="Molassiotis A."/>
            <person name="Karpouzas D.G."/>
        </authorList>
    </citation>
    <scope>NUCLEOTIDE SEQUENCE [LARGE SCALE GENOMIC DNA]</scope>
    <source>
        <strain evidence="2 3">P3</strain>
    </source>
</reference>